<keyword evidence="3 11" id="KW-0723">Serine/threonine-protein kinase</keyword>
<dbReference type="InterPro" id="IPR000719">
    <property type="entry name" value="Prot_kinase_dom"/>
</dbReference>
<organism evidence="13 14">
    <name type="scientific">Saccharomycodes ludwigii</name>
    <dbReference type="NCBI Taxonomy" id="36035"/>
    <lineage>
        <taxon>Eukaryota</taxon>
        <taxon>Fungi</taxon>
        <taxon>Dikarya</taxon>
        <taxon>Ascomycota</taxon>
        <taxon>Saccharomycotina</taxon>
        <taxon>Saccharomycetes</taxon>
        <taxon>Saccharomycodales</taxon>
        <taxon>Saccharomycodaceae</taxon>
        <taxon>Saccharomycodes</taxon>
    </lineage>
</organism>
<keyword evidence="14" id="KW-1185">Reference proteome</keyword>
<comment type="similarity">
    <text evidence="1">Belongs to the protein kinase superfamily. NEK Ser/Thr protein kinase family. NIMA subfamily.</text>
</comment>
<dbReference type="Proteomes" id="UP000262825">
    <property type="component" value="Unassembled WGS sequence"/>
</dbReference>
<dbReference type="Pfam" id="PF00069">
    <property type="entry name" value="Pkinase"/>
    <property type="match status" value="1"/>
</dbReference>
<dbReference type="SUPFAM" id="SSF56112">
    <property type="entry name" value="Protein kinase-like (PK-like)"/>
    <property type="match status" value="1"/>
</dbReference>
<evidence type="ECO:0000256" key="2">
    <source>
        <dbReference type="ARBA" id="ARBA00012513"/>
    </source>
</evidence>
<dbReference type="GO" id="GO:0007059">
    <property type="term" value="P:chromosome segregation"/>
    <property type="evidence" value="ECO:0007669"/>
    <property type="project" value="TreeGrafter"/>
</dbReference>
<proteinExistence type="inferred from homology"/>
<keyword evidence="4" id="KW-0808">Transferase</keyword>
<keyword evidence="5 10" id="KW-0547">Nucleotide-binding</keyword>
<dbReference type="FunFam" id="3.30.200.20:FF:000097">
    <property type="entry name" value="Probable serine/threonine-protein kinase nek1"/>
    <property type="match status" value="1"/>
</dbReference>
<protein>
    <recommendedName>
        <fullName evidence="2">non-specific serine/threonine protein kinase</fullName>
        <ecNumber evidence="2">2.7.11.1</ecNumber>
    </recommendedName>
</protein>
<feature type="active site" description="Proton acceptor" evidence="8">
    <location>
        <position position="160"/>
    </location>
</feature>
<evidence type="ECO:0000259" key="12">
    <source>
        <dbReference type="PROSITE" id="PS50011"/>
    </source>
</evidence>
<keyword evidence="7 10" id="KW-0067">ATP-binding</keyword>
<dbReference type="EMBL" id="UFAJ01000416">
    <property type="protein sequence ID" value="SSD60669.1"/>
    <property type="molecule type" value="Genomic_DNA"/>
</dbReference>
<dbReference type="InterPro" id="IPR008271">
    <property type="entry name" value="Ser/Thr_kinase_AS"/>
</dbReference>
<dbReference type="InterPro" id="IPR050660">
    <property type="entry name" value="NEK_Ser/Thr_kinase"/>
</dbReference>
<dbReference type="PANTHER" id="PTHR43671">
    <property type="entry name" value="SERINE/THREONINE-PROTEIN KINASE NEK"/>
    <property type="match status" value="1"/>
</dbReference>
<dbReference type="GO" id="GO:0004674">
    <property type="term" value="F:protein serine/threonine kinase activity"/>
    <property type="evidence" value="ECO:0007669"/>
    <property type="project" value="UniProtKB-KW"/>
</dbReference>
<feature type="binding site" evidence="9">
    <location>
        <position position="165"/>
    </location>
    <ligand>
        <name>Mg(2+)</name>
        <dbReference type="ChEBI" id="CHEBI:18420"/>
    </ligand>
</feature>
<evidence type="ECO:0000256" key="7">
    <source>
        <dbReference type="ARBA" id="ARBA00022840"/>
    </source>
</evidence>
<dbReference type="GO" id="GO:0044732">
    <property type="term" value="C:mitotic spindle pole body"/>
    <property type="evidence" value="ECO:0007669"/>
    <property type="project" value="TreeGrafter"/>
</dbReference>
<accession>A0A376B7X7</accession>
<feature type="binding site" evidence="10">
    <location>
        <position position="39"/>
    </location>
    <ligand>
        <name>ATP</name>
        <dbReference type="ChEBI" id="CHEBI:30616"/>
    </ligand>
</feature>
<keyword evidence="9" id="KW-0460">Magnesium</keyword>
<evidence type="ECO:0000256" key="10">
    <source>
        <dbReference type="PROSITE-ProRule" id="PRU10141"/>
    </source>
</evidence>
<reference evidence="14" key="1">
    <citation type="submission" date="2018-06" db="EMBL/GenBank/DDBJ databases">
        <authorList>
            <person name="Guldener U."/>
        </authorList>
    </citation>
    <scope>NUCLEOTIDE SEQUENCE [LARGE SCALE GENOMIC DNA]</scope>
    <source>
        <strain evidence="14">UTAD17</strain>
    </source>
</reference>
<evidence type="ECO:0000256" key="6">
    <source>
        <dbReference type="ARBA" id="ARBA00022777"/>
    </source>
</evidence>
<dbReference type="GO" id="GO:0005737">
    <property type="term" value="C:cytoplasm"/>
    <property type="evidence" value="ECO:0007669"/>
    <property type="project" value="TreeGrafter"/>
</dbReference>
<dbReference type="Gene3D" id="1.10.510.10">
    <property type="entry name" value="Transferase(Phosphotransferase) domain 1"/>
    <property type="match status" value="1"/>
</dbReference>
<dbReference type="AlphaFoldDB" id="A0A376B7X7"/>
<evidence type="ECO:0000313" key="14">
    <source>
        <dbReference type="Proteomes" id="UP000262825"/>
    </source>
</evidence>
<name>A0A376B7X7_9ASCO</name>
<dbReference type="InterPro" id="IPR017441">
    <property type="entry name" value="Protein_kinase_ATP_BS"/>
</dbReference>
<dbReference type="EC" id="2.7.11.1" evidence="2"/>
<keyword evidence="9" id="KW-0479">Metal-binding</keyword>
<dbReference type="PIRSF" id="PIRSF000615">
    <property type="entry name" value="TyrPK_CSF1-R"/>
    <property type="match status" value="1"/>
</dbReference>
<gene>
    <name evidence="13" type="ORF">SCODWIG_02430</name>
</gene>
<sequence length="338" mass="39609">MSKQFLQHKYQILEKIGSGSFGSVRKVLDLSTNTYLVRKEIKFSHMSIKERQQLINECKILSSLKHPNIVEFVTFDYKDGVVYIYMEYCDGGDLSHLIRDFREKYKKKMPEYLIWRILVQISLALWRCHYGLDYPHLNLIFDKVKKPESNNHDAIVIHRDIKPGNIFLTNIKDGYPFNEVMAKLGDFGLAKSLKSKNQFATTYVGTPYYMSPELLKDKPYSPLSDVWSLGCCIYEMCSLRPPFKGAKNFTDLENRIVAAVYEPVSDFYSKSLRNIIDRCITVDLRDRYSVMDILNDIQAKIMAKSLQLELFEKQLLAYEKELVNIEKHLEQRVTENRY</sequence>
<evidence type="ECO:0000256" key="5">
    <source>
        <dbReference type="ARBA" id="ARBA00022741"/>
    </source>
</evidence>
<dbReference type="PROSITE" id="PS00107">
    <property type="entry name" value="PROTEIN_KINASE_ATP"/>
    <property type="match status" value="1"/>
</dbReference>
<dbReference type="InterPro" id="IPR011009">
    <property type="entry name" value="Kinase-like_dom_sf"/>
</dbReference>
<feature type="binding site" evidence="9">
    <location>
        <position position="186"/>
    </location>
    <ligand>
        <name>Mg(2+)</name>
        <dbReference type="ChEBI" id="CHEBI:18420"/>
    </ligand>
</feature>
<dbReference type="OrthoDB" id="10250725at2759"/>
<dbReference type="VEuPathDB" id="FungiDB:SCODWIG_02430"/>
<dbReference type="PANTHER" id="PTHR43671:SF13">
    <property type="entry name" value="SERINE_THREONINE-PROTEIN KINASE NEK2"/>
    <property type="match status" value="1"/>
</dbReference>
<evidence type="ECO:0000256" key="8">
    <source>
        <dbReference type="PIRSR" id="PIRSR000615-1"/>
    </source>
</evidence>
<feature type="domain" description="Protein kinase" evidence="12">
    <location>
        <begin position="10"/>
        <end position="301"/>
    </location>
</feature>
<dbReference type="PROSITE" id="PS50011">
    <property type="entry name" value="PROTEIN_KINASE_DOM"/>
    <property type="match status" value="1"/>
</dbReference>
<dbReference type="GO" id="GO:0005524">
    <property type="term" value="F:ATP binding"/>
    <property type="evidence" value="ECO:0007669"/>
    <property type="project" value="UniProtKB-UniRule"/>
</dbReference>
<evidence type="ECO:0000256" key="4">
    <source>
        <dbReference type="ARBA" id="ARBA00022679"/>
    </source>
</evidence>
<evidence type="ECO:0000256" key="3">
    <source>
        <dbReference type="ARBA" id="ARBA00022527"/>
    </source>
</evidence>
<dbReference type="SMART" id="SM00220">
    <property type="entry name" value="S_TKc"/>
    <property type="match status" value="1"/>
</dbReference>
<evidence type="ECO:0000256" key="9">
    <source>
        <dbReference type="PIRSR" id="PIRSR000615-3"/>
    </source>
</evidence>
<evidence type="ECO:0000256" key="11">
    <source>
        <dbReference type="RuleBase" id="RU000304"/>
    </source>
</evidence>
<dbReference type="GO" id="GO:0046872">
    <property type="term" value="F:metal ion binding"/>
    <property type="evidence" value="ECO:0007669"/>
    <property type="project" value="UniProtKB-KW"/>
</dbReference>
<dbReference type="PROSITE" id="PS00108">
    <property type="entry name" value="PROTEIN_KINASE_ST"/>
    <property type="match status" value="1"/>
</dbReference>
<evidence type="ECO:0000256" key="1">
    <source>
        <dbReference type="ARBA" id="ARBA00010886"/>
    </source>
</evidence>
<keyword evidence="6 13" id="KW-0418">Kinase</keyword>
<dbReference type="Gene3D" id="3.30.200.20">
    <property type="entry name" value="Phosphorylase Kinase, domain 1"/>
    <property type="match status" value="1"/>
</dbReference>
<evidence type="ECO:0000313" key="13">
    <source>
        <dbReference type="EMBL" id="SSD60669.1"/>
    </source>
</evidence>
<dbReference type="GO" id="GO:0005634">
    <property type="term" value="C:nucleus"/>
    <property type="evidence" value="ECO:0007669"/>
    <property type="project" value="TreeGrafter"/>
</dbReference>